<dbReference type="PANTHER" id="PTHR19139">
    <property type="entry name" value="AQUAPORIN TRANSPORTER"/>
    <property type="match status" value="1"/>
</dbReference>
<dbReference type="GO" id="GO:0005886">
    <property type="term" value="C:plasma membrane"/>
    <property type="evidence" value="ECO:0007669"/>
    <property type="project" value="UniProtKB-SubCell"/>
</dbReference>
<dbReference type="VEuPathDB" id="MicrosporidiaDB:EHP00_2037"/>
<keyword evidence="6 11" id="KW-0812">Transmembrane</keyword>
<dbReference type="Pfam" id="PF00230">
    <property type="entry name" value="MIP"/>
    <property type="match status" value="2"/>
</dbReference>
<comment type="caution">
    <text evidence="13">The sequence shown here is derived from an EMBL/GenBank/DDBJ whole genome shotgun (WGS) entry which is preliminary data.</text>
</comment>
<keyword evidence="4 11" id="KW-0813">Transport</keyword>
<evidence type="ECO:0000256" key="5">
    <source>
        <dbReference type="ARBA" id="ARBA00022475"/>
    </source>
</evidence>
<dbReference type="InterPro" id="IPR000425">
    <property type="entry name" value="MIP"/>
</dbReference>
<dbReference type="PROSITE" id="PS00221">
    <property type="entry name" value="MIP"/>
    <property type="match status" value="1"/>
</dbReference>
<evidence type="ECO:0000256" key="12">
    <source>
        <dbReference type="SAM" id="Phobius"/>
    </source>
</evidence>
<dbReference type="EMBL" id="MNPJ01000023">
    <property type="protein sequence ID" value="OQS54033.1"/>
    <property type="molecule type" value="Genomic_DNA"/>
</dbReference>
<sequence>MLHYKDFETYFAEFAASFIFATTLFFSAVANVSQPAIPYAFCKMMIGFAFEELTIKHANPAITFSCACIGLFSLRSALAYMLCQTVGYLAAGGITILLYGSTAFYKVYEKTKPVKETSGIELLLLETIVSIILSVVIIENVIYAKGLYINSTNTNNTNNTNYNINLYNNTNSNTNYTNYNTNSNKYYNNNVYNYNYNYLYTTQRYRRNKYMVSFTIGAITGVGSIIASASEGGSFNVAYILAVYIYSNRYSRIWAYIVGDFIGSIIAGIIVRYML</sequence>
<evidence type="ECO:0000256" key="4">
    <source>
        <dbReference type="ARBA" id="ARBA00022448"/>
    </source>
</evidence>
<organism evidence="13 14">
    <name type="scientific">Ecytonucleospora hepatopenaei</name>
    <dbReference type="NCBI Taxonomy" id="646526"/>
    <lineage>
        <taxon>Eukaryota</taxon>
        <taxon>Fungi</taxon>
        <taxon>Fungi incertae sedis</taxon>
        <taxon>Microsporidia</taxon>
        <taxon>Enterocytozoonidae</taxon>
        <taxon>Ecytonucleospora</taxon>
    </lineage>
</organism>
<name>A0A1W0E474_9MICR</name>
<evidence type="ECO:0000256" key="11">
    <source>
        <dbReference type="RuleBase" id="RU000477"/>
    </source>
</evidence>
<dbReference type="SUPFAM" id="SSF81338">
    <property type="entry name" value="Aquaporin-like"/>
    <property type="match status" value="1"/>
</dbReference>
<keyword evidence="5" id="KW-1003">Cell membrane</keyword>
<evidence type="ECO:0000256" key="9">
    <source>
        <dbReference type="ARBA" id="ARBA00023136"/>
    </source>
</evidence>
<feature type="transmembrane region" description="Helical" evidence="12">
    <location>
        <begin position="88"/>
        <end position="108"/>
    </location>
</feature>
<evidence type="ECO:0000256" key="7">
    <source>
        <dbReference type="ARBA" id="ARBA00022737"/>
    </source>
</evidence>
<evidence type="ECO:0000256" key="2">
    <source>
        <dbReference type="ARBA" id="ARBA00006175"/>
    </source>
</evidence>
<evidence type="ECO:0000313" key="14">
    <source>
        <dbReference type="Proteomes" id="UP000192758"/>
    </source>
</evidence>
<gene>
    <name evidence="13" type="ORF">EHP00_2037</name>
</gene>
<keyword evidence="14" id="KW-1185">Reference proteome</keyword>
<reference evidence="13 14" key="1">
    <citation type="journal article" date="2017" name="Environ. Microbiol.">
        <title>Decay of the glycolytic pathway and adaptation to intranuclear parasitism within Enterocytozoonidae microsporidia.</title>
        <authorList>
            <person name="Wiredu Boakye D."/>
            <person name="Jaroenlak P."/>
            <person name="Prachumwat A."/>
            <person name="Williams T.A."/>
            <person name="Bateman K.S."/>
            <person name="Itsathitphaisarn O."/>
            <person name="Sritunyalucksana K."/>
            <person name="Paszkiewicz K.H."/>
            <person name="Moore K.A."/>
            <person name="Stentiford G.D."/>
            <person name="Williams B.A."/>
        </authorList>
    </citation>
    <scope>NUCLEOTIDE SEQUENCE [LARGE SCALE GENOMIC DNA]</scope>
    <source>
        <strain evidence="13 14">TH1</strain>
    </source>
</reference>
<proteinExistence type="inferred from homology"/>
<feature type="transmembrane region" description="Helical" evidence="12">
    <location>
        <begin position="120"/>
        <end position="143"/>
    </location>
</feature>
<keyword evidence="7" id="KW-0677">Repeat</keyword>
<dbReference type="GO" id="GO:0015250">
    <property type="term" value="F:water channel activity"/>
    <property type="evidence" value="ECO:0007669"/>
    <property type="project" value="TreeGrafter"/>
</dbReference>
<evidence type="ECO:0000256" key="3">
    <source>
        <dbReference type="ARBA" id="ARBA00021615"/>
    </source>
</evidence>
<comment type="subcellular location">
    <subcellularLocation>
        <location evidence="1">Cell membrane</location>
        <topology evidence="1">Multi-pass membrane protein</topology>
    </subcellularLocation>
</comment>
<dbReference type="InterPro" id="IPR022357">
    <property type="entry name" value="MIP_CS"/>
</dbReference>
<evidence type="ECO:0000256" key="6">
    <source>
        <dbReference type="ARBA" id="ARBA00022692"/>
    </source>
</evidence>
<protein>
    <recommendedName>
        <fullName evidence="3">Aquaporin</fullName>
    </recommendedName>
</protein>
<dbReference type="PANTHER" id="PTHR19139:SF199">
    <property type="entry name" value="MIP17260P"/>
    <property type="match status" value="1"/>
</dbReference>
<evidence type="ECO:0000256" key="10">
    <source>
        <dbReference type="ARBA" id="ARBA00024994"/>
    </source>
</evidence>
<evidence type="ECO:0000256" key="8">
    <source>
        <dbReference type="ARBA" id="ARBA00022989"/>
    </source>
</evidence>
<keyword evidence="8 12" id="KW-1133">Transmembrane helix</keyword>
<accession>A0A1W0E474</accession>
<dbReference type="Gene3D" id="1.20.1080.10">
    <property type="entry name" value="Glycerol uptake facilitator protein"/>
    <property type="match status" value="2"/>
</dbReference>
<evidence type="ECO:0000256" key="1">
    <source>
        <dbReference type="ARBA" id="ARBA00004651"/>
    </source>
</evidence>
<dbReference type="STRING" id="646526.A0A1W0E474"/>
<dbReference type="Proteomes" id="UP000192758">
    <property type="component" value="Unassembled WGS sequence"/>
</dbReference>
<feature type="transmembrane region" description="Helical" evidence="12">
    <location>
        <begin position="253"/>
        <end position="274"/>
    </location>
</feature>
<dbReference type="PRINTS" id="PR00783">
    <property type="entry name" value="MINTRINSICP"/>
</dbReference>
<dbReference type="InterPro" id="IPR034294">
    <property type="entry name" value="Aquaporin_transptr"/>
</dbReference>
<comment type="similarity">
    <text evidence="2 11">Belongs to the MIP/aquaporin (TC 1.A.8) family.</text>
</comment>
<feature type="transmembrane region" description="Helical" evidence="12">
    <location>
        <begin position="214"/>
        <end position="246"/>
    </location>
</feature>
<comment type="function">
    <text evidence="10">Water channel required to facilitate the transport of water across membranes. Involved in osmotolerance.</text>
</comment>
<dbReference type="AlphaFoldDB" id="A0A1W0E474"/>
<keyword evidence="9 12" id="KW-0472">Membrane</keyword>
<dbReference type="OrthoDB" id="3222at2759"/>
<feature type="transmembrane region" description="Helical" evidence="12">
    <location>
        <begin position="12"/>
        <end position="30"/>
    </location>
</feature>
<evidence type="ECO:0000313" key="13">
    <source>
        <dbReference type="EMBL" id="OQS54033.1"/>
    </source>
</evidence>
<dbReference type="InterPro" id="IPR023271">
    <property type="entry name" value="Aquaporin-like"/>
</dbReference>